<keyword evidence="2" id="KW-0808">Transferase</keyword>
<organism evidence="2 3">
    <name type="scientific">Paenibacillus pabuli</name>
    <dbReference type="NCBI Taxonomy" id="1472"/>
    <lineage>
        <taxon>Bacteria</taxon>
        <taxon>Bacillati</taxon>
        <taxon>Bacillota</taxon>
        <taxon>Bacilli</taxon>
        <taxon>Bacillales</taxon>
        <taxon>Paenibacillaceae</taxon>
        <taxon>Paenibacillus</taxon>
    </lineage>
</organism>
<protein>
    <submittedName>
        <fullName evidence="2">Acetyltransferase (GNAT) family protein</fullName>
    </submittedName>
</protein>
<dbReference type="Gene3D" id="3.40.630.30">
    <property type="match status" value="1"/>
</dbReference>
<gene>
    <name evidence="2" type="ORF">DET56_106378</name>
</gene>
<dbReference type="EMBL" id="QGTZ01000006">
    <property type="protein sequence ID" value="PWW39992.1"/>
    <property type="molecule type" value="Genomic_DNA"/>
</dbReference>
<dbReference type="Pfam" id="PF00583">
    <property type="entry name" value="Acetyltransf_1"/>
    <property type="match status" value="1"/>
</dbReference>
<dbReference type="SUPFAM" id="SSF55729">
    <property type="entry name" value="Acyl-CoA N-acyltransferases (Nat)"/>
    <property type="match status" value="1"/>
</dbReference>
<evidence type="ECO:0000259" key="1">
    <source>
        <dbReference type="PROSITE" id="PS51186"/>
    </source>
</evidence>
<dbReference type="PROSITE" id="PS51186">
    <property type="entry name" value="GNAT"/>
    <property type="match status" value="1"/>
</dbReference>
<evidence type="ECO:0000313" key="3">
    <source>
        <dbReference type="Proteomes" id="UP000247078"/>
    </source>
</evidence>
<dbReference type="InterPro" id="IPR016181">
    <property type="entry name" value="Acyl_CoA_acyltransferase"/>
</dbReference>
<reference evidence="2 3" key="1">
    <citation type="submission" date="2018-05" db="EMBL/GenBank/DDBJ databases">
        <title>Freshwater and sediment microbial communities from various areas in North America, analyzing microbe dynamics in response to fracking.</title>
        <authorList>
            <person name="Lamendella R."/>
        </authorList>
    </citation>
    <scope>NUCLEOTIDE SEQUENCE [LARGE SCALE GENOMIC DNA]</scope>
    <source>
        <strain evidence="2 3">DB-3</strain>
    </source>
</reference>
<comment type="caution">
    <text evidence="2">The sequence shown here is derived from an EMBL/GenBank/DDBJ whole genome shotgun (WGS) entry which is preliminary data.</text>
</comment>
<dbReference type="GO" id="GO:0016747">
    <property type="term" value="F:acyltransferase activity, transferring groups other than amino-acyl groups"/>
    <property type="evidence" value="ECO:0007669"/>
    <property type="project" value="InterPro"/>
</dbReference>
<dbReference type="AlphaFoldDB" id="A0A855YAG0"/>
<accession>A0A855YAG0</accession>
<dbReference type="InterPro" id="IPR000182">
    <property type="entry name" value="GNAT_dom"/>
</dbReference>
<sequence length="171" mass="19844">MISLHSDAVTVSEDKYYEIVRKLKMNNPALNDELKIVLEDHEEDYHAVCSNLYQYNLRETNGLLKKPGKSINLFLRDKTGKAVGGIFCATYCYTLYIDNFWIDEEYRENGYGKSLIMQAESIAVSEGCKLSHTSTFSYQSPEFYKKMGYEVFGMIDEYPEGIIQYFLKKKL</sequence>
<feature type="domain" description="N-acetyltransferase" evidence="1">
    <location>
        <begin position="18"/>
        <end position="171"/>
    </location>
</feature>
<dbReference type="CDD" id="cd04301">
    <property type="entry name" value="NAT_SF"/>
    <property type="match status" value="1"/>
</dbReference>
<proteinExistence type="predicted"/>
<evidence type="ECO:0000313" key="2">
    <source>
        <dbReference type="EMBL" id="PWW39992.1"/>
    </source>
</evidence>
<name>A0A855YAG0_9BACL</name>
<dbReference type="Proteomes" id="UP000247078">
    <property type="component" value="Unassembled WGS sequence"/>
</dbReference>